<evidence type="ECO:0000313" key="3">
    <source>
        <dbReference type="EMBL" id="AQS59690.1"/>
    </source>
</evidence>
<evidence type="ECO:0000256" key="1">
    <source>
        <dbReference type="ARBA" id="ARBA00005662"/>
    </source>
</evidence>
<dbReference type="RefSeq" id="WP_077714740.1">
    <property type="nucleotide sequence ID" value="NZ_CP019698.1"/>
</dbReference>
<name>A0A1S6IY58_9FIRM</name>
<dbReference type="Gene3D" id="3.60.21.10">
    <property type="match status" value="1"/>
</dbReference>
<gene>
    <name evidence="3" type="ORF">B0537_11735</name>
</gene>
<reference evidence="3 4" key="1">
    <citation type="journal article" date="2016" name="Int. J. Syst. Evol. Microbiol.">
        <title>Desulfotomaculum ferrireducens sp. nov., a moderately thermophilic sulfate-reducing and dissimilatory Fe(III)-reducing bacterium isolated from compost.</title>
        <authorList>
            <person name="Yang G."/>
            <person name="Guo J."/>
            <person name="Zhuang L."/>
            <person name="Yuan Y."/>
            <person name="Zhou S."/>
        </authorList>
    </citation>
    <scope>NUCLEOTIDE SEQUENCE [LARGE SCALE GENOMIC DNA]</scope>
    <source>
        <strain evidence="3 4">GSS09</strain>
    </source>
</reference>
<dbReference type="KEGG" id="dfg:B0537_11735"/>
<feature type="domain" description="Capsule synthesis protein CapA" evidence="2">
    <location>
        <begin position="37"/>
        <end position="287"/>
    </location>
</feature>
<dbReference type="InterPro" id="IPR029052">
    <property type="entry name" value="Metallo-depent_PP-like"/>
</dbReference>
<dbReference type="InterPro" id="IPR052169">
    <property type="entry name" value="CW_Biosynth-Accessory"/>
</dbReference>
<dbReference type="PANTHER" id="PTHR33393">
    <property type="entry name" value="POLYGLUTAMINE SYNTHESIS ACCESSORY PROTEIN RV0574C-RELATED"/>
    <property type="match status" value="1"/>
</dbReference>
<dbReference type="SUPFAM" id="SSF56300">
    <property type="entry name" value="Metallo-dependent phosphatases"/>
    <property type="match status" value="1"/>
</dbReference>
<sequence>MIIFLALPLGCGYSSEEPAENTKPQSLPPPPPPETITITAVGDLLMHMPVINSAKLEDGSYDFKPIFSEVKSLLSSSDLTIANLETRLAGKQFGYSGYPIFNCPEELAADLKAVGVDVITTANNHSLDQGWPGIVNTLHHIEAAGLSHVGTNRNQQEADQVFMTEIKNTKIGILNYTESTNGIPLPKGKEYAVNLMQKEKIYADIDKLKAQGAEVIIACLHFGTEYQRQPNEMQKNLVEELFVRGVDIVFGNHAHVIQPMDLRTVSSNTLEKPCFVVYSLGNFISNQTWRYSDCGLIVNVVLEKKSGQVAVKAADYVPVWVDTYTQQGQKKYRVLPVQKALEDYQAKTDPLLDQNDFSKLQEVWQDTTSLISEACPVITPKQIPGGSKI</sequence>
<evidence type="ECO:0000313" key="4">
    <source>
        <dbReference type="Proteomes" id="UP000189464"/>
    </source>
</evidence>
<dbReference type="Pfam" id="PF09587">
    <property type="entry name" value="PGA_cap"/>
    <property type="match status" value="1"/>
</dbReference>
<dbReference type="SMART" id="SM00854">
    <property type="entry name" value="PGA_cap"/>
    <property type="match status" value="1"/>
</dbReference>
<accession>A0A1S6IY58</accession>
<dbReference type="OrthoDB" id="9810906at2"/>
<dbReference type="AlphaFoldDB" id="A0A1S6IY58"/>
<dbReference type="EMBL" id="CP019698">
    <property type="protein sequence ID" value="AQS59690.1"/>
    <property type="molecule type" value="Genomic_DNA"/>
</dbReference>
<dbReference type="PANTHER" id="PTHR33393:SF12">
    <property type="entry name" value="CAPSULE BIOSYNTHESIS PROTEIN CAPA"/>
    <property type="match status" value="1"/>
</dbReference>
<dbReference type="Proteomes" id="UP000189464">
    <property type="component" value="Chromosome"/>
</dbReference>
<protein>
    <submittedName>
        <fullName evidence="3">Poly-gamma-glutamate biosynthesis protein</fullName>
    </submittedName>
</protein>
<comment type="similarity">
    <text evidence="1">Belongs to the CapA family.</text>
</comment>
<dbReference type="STRING" id="1833852.B0537_11735"/>
<keyword evidence="4" id="KW-1185">Reference proteome</keyword>
<dbReference type="InterPro" id="IPR019079">
    <property type="entry name" value="Capsule_synth_CapA"/>
</dbReference>
<organism evidence="3 4">
    <name type="scientific">Desulforamulus ferrireducens</name>
    <dbReference type="NCBI Taxonomy" id="1833852"/>
    <lineage>
        <taxon>Bacteria</taxon>
        <taxon>Bacillati</taxon>
        <taxon>Bacillota</taxon>
        <taxon>Clostridia</taxon>
        <taxon>Eubacteriales</taxon>
        <taxon>Peptococcaceae</taxon>
        <taxon>Desulforamulus</taxon>
    </lineage>
</organism>
<proteinExistence type="inferred from homology"/>
<dbReference type="CDD" id="cd07381">
    <property type="entry name" value="MPP_CapA"/>
    <property type="match status" value="1"/>
</dbReference>
<evidence type="ECO:0000259" key="2">
    <source>
        <dbReference type="SMART" id="SM00854"/>
    </source>
</evidence>